<evidence type="ECO:0000259" key="14">
    <source>
        <dbReference type="PROSITE" id="PS51384"/>
    </source>
</evidence>
<evidence type="ECO:0000256" key="12">
    <source>
        <dbReference type="PIRSR" id="PIRSR000207-1"/>
    </source>
</evidence>
<evidence type="ECO:0000256" key="8">
    <source>
        <dbReference type="ARBA" id="ARBA00022982"/>
    </source>
</evidence>
<dbReference type="PROSITE" id="PS50902">
    <property type="entry name" value="FLAVODOXIN_LIKE"/>
    <property type="match status" value="1"/>
</dbReference>
<dbReference type="InterPro" id="IPR001709">
    <property type="entry name" value="Flavoprot_Pyr_Nucl_cyt_Rdtase"/>
</dbReference>
<dbReference type="SUPFAM" id="SSF52218">
    <property type="entry name" value="Flavoproteins"/>
    <property type="match status" value="1"/>
</dbReference>
<feature type="binding site" evidence="12">
    <location>
        <begin position="56"/>
        <end position="61"/>
    </location>
    <ligand>
        <name>FMN</name>
        <dbReference type="ChEBI" id="CHEBI:58210"/>
    </ligand>
</feature>
<dbReference type="EMBL" id="FNSV01000005">
    <property type="protein sequence ID" value="SED29625.1"/>
    <property type="molecule type" value="Genomic_DNA"/>
</dbReference>
<dbReference type="SUPFAM" id="SSF52343">
    <property type="entry name" value="Ferredoxin reductase-like, C-terminal NADP-linked domain"/>
    <property type="match status" value="1"/>
</dbReference>
<evidence type="ECO:0000256" key="1">
    <source>
        <dbReference type="ARBA" id="ARBA00012604"/>
    </source>
</evidence>
<dbReference type="InterPro" id="IPR029039">
    <property type="entry name" value="Flavoprotein-like_sf"/>
</dbReference>
<evidence type="ECO:0000259" key="13">
    <source>
        <dbReference type="PROSITE" id="PS50902"/>
    </source>
</evidence>
<dbReference type="InterPro" id="IPR008254">
    <property type="entry name" value="Flavodoxin/NO_synth"/>
</dbReference>
<name>A0A1H4ZIG4_9NOCA</name>
<dbReference type="GO" id="GO:0050660">
    <property type="term" value="F:flavin adenine dinucleotide binding"/>
    <property type="evidence" value="ECO:0007669"/>
    <property type="project" value="InterPro"/>
</dbReference>
<dbReference type="CDD" id="cd06199">
    <property type="entry name" value="SiR"/>
    <property type="match status" value="1"/>
</dbReference>
<keyword evidence="7 12" id="KW-0521">NADP</keyword>
<keyword evidence="5 12" id="KW-0288">FMN</keyword>
<evidence type="ECO:0000256" key="2">
    <source>
        <dbReference type="ARBA" id="ARBA00022448"/>
    </source>
</evidence>
<dbReference type="FunFam" id="3.40.50.80:FF:000001">
    <property type="entry name" value="NADPH--cytochrome P450 reductase 1"/>
    <property type="match status" value="1"/>
</dbReference>
<dbReference type="RefSeq" id="WP_072944050.1">
    <property type="nucleotide sequence ID" value="NZ_FNSV01000005.1"/>
</dbReference>
<sequence length="589" mass="63694">MKLPYIPQDAPFSEDQRVWLTGFLAGMSSRLVAGGSDAPAAAAGGQLPAMHVLYGSQTGNAEGVAEDAAAAARSHGFAPVVSALDDVDTDALAAMQRVLVVTSTYGEGEMPDNAELFWQALAAETAPRLETTDFAVLALGDTGYDGYCQAGKMIDTRLEQLGAHRVTPRVDCDVDYEDAAAAWVADTLPLFAAVEGIRGESAVADVAEPVTKPARTRSQWNRKNPYNSTLSVNRRLSSDTSAKEIRHYEFALADSGLDYEAGDALGVMPINDPALVDALVARLGIPADAAVTGKERPFSDLLLHGYEISTPSHEFIDEIEKRAGDEELSHVLRHGDKEALDAWLWGKDVLDLLLLEPSVTLTADEFVGLLKPLQHRAYSISSSPLANPGSVHLTVASVRYSSAGRDRGGVCSTFLADRIAEGGNGGIFVSKNKSFRVPADDDAPMIMVGPGTGIAPFRAFLQERQARGASGRNWLFFGDQHRASDYIYEEEIGAMSDSGLLTRLDLAFSRDQAEKIYVQNRMIENGAELFAWLEDGGHFYVCGDATRMAKDVDRALHDVIATHGTLSTEQAADYVTKLKKEKRYLRDVY</sequence>
<keyword evidence="6 12" id="KW-0274">FAD</keyword>
<evidence type="ECO:0000256" key="7">
    <source>
        <dbReference type="ARBA" id="ARBA00022857"/>
    </source>
</evidence>
<protein>
    <recommendedName>
        <fullName evidence="1">assimilatory sulfite reductase (NADPH)</fullName>
        <ecNumber evidence="1">1.8.1.2</ecNumber>
    </recommendedName>
</protein>
<evidence type="ECO:0000256" key="3">
    <source>
        <dbReference type="ARBA" id="ARBA00022605"/>
    </source>
</evidence>
<gene>
    <name evidence="15" type="ORF">SAMN04490239_7689</name>
</gene>
<evidence type="ECO:0000256" key="4">
    <source>
        <dbReference type="ARBA" id="ARBA00022630"/>
    </source>
</evidence>
<dbReference type="PRINTS" id="PR00369">
    <property type="entry name" value="FLAVODOXIN"/>
</dbReference>
<dbReference type="GO" id="GO:0019344">
    <property type="term" value="P:cysteine biosynthetic process"/>
    <property type="evidence" value="ECO:0007669"/>
    <property type="project" value="UniProtKB-KW"/>
</dbReference>
<dbReference type="Proteomes" id="UP000183561">
    <property type="component" value="Unassembled WGS sequence"/>
</dbReference>
<dbReference type="Pfam" id="PF00258">
    <property type="entry name" value="Flavodoxin_1"/>
    <property type="match status" value="1"/>
</dbReference>
<keyword evidence="10" id="KW-0198">Cysteine biosynthesis</keyword>
<dbReference type="PANTHER" id="PTHR19384:SF128">
    <property type="entry name" value="NADPH OXIDOREDUCTASE A"/>
    <property type="match status" value="1"/>
</dbReference>
<dbReference type="OrthoDB" id="7376058at2"/>
<accession>A0A1H4ZIG4</accession>
<feature type="binding site" evidence="12">
    <location>
        <begin position="409"/>
        <end position="412"/>
    </location>
    <ligand>
        <name>FAD</name>
        <dbReference type="ChEBI" id="CHEBI:57692"/>
    </ligand>
</feature>
<dbReference type="GO" id="GO:0010181">
    <property type="term" value="F:FMN binding"/>
    <property type="evidence" value="ECO:0007669"/>
    <property type="project" value="InterPro"/>
</dbReference>
<dbReference type="InterPro" id="IPR003097">
    <property type="entry name" value="CysJ-like_FAD-binding"/>
</dbReference>
<feature type="binding site" evidence="12">
    <location>
        <begin position="376"/>
        <end position="379"/>
    </location>
    <ligand>
        <name>FAD</name>
        <dbReference type="ChEBI" id="CHEBI:57692"/>
    </ligand>
</feature>
<proteinExistence type="predicted"/>
<keyword evidence="16" id="KW-1185">Reference proteome</keyword>
<reference evidence="16" key="1">
    <citation type="submission" date="2016-10" db="EMBL/GenBank/DDBJ databases">
        <authorList>
            <person name="Varghese N."/>
            <person name="Submissions S."/>
        </authorList>
    </citation>
    <scope>NUCLEOTIDE SEQUENCE [LARGE SCALE GENOMIC DNA]</scope>
    <source>
        <strain evidence="16">DSM 44498</strain>
    </source>
</reference>
<comment type="cofactor">
    <cofactor evidence="12">
        <name>FAD</name>
        <dbReference type="ChEBI" id="CHEBI:57692"/>
    </cofactor>
    <text evidence="12">Binds 1 FAD per subunit.</text>
</comment>
<comment type="cofactor">
    <cofactor evidence="12">
        <name>FMN</name>
        <dbReference type="ChEBI" id="CHEBI:58210"/>
    </cofactor>
    <text evidence="12">Binds 1 FMN per subunit.</text>
</comment>
<organism evidence="15 16">
    <name type="scientific">Rhodococcus koreensis</name>
    <dbReference type="NCBI Taxonomy" id="99653"/>
    <lineage>
        <taxon>Bacteria</taxon>
        <taxon>Bacillati</taxon>
        <taxon>Actinomycetota</taxon>
        <taxon>Actinomycetes</taxon>
        <taxon>Mycobacteriales</taxon>
        <taxon>Nocardiaceae</taxon>
        <taxon>Rhodococcus</taxon>
    </lineage>
</organism>
<feature type="binding site" evidence="12">
    <location>
        <begin position="139"/>
        <end position="148"/>
    </location>
    <ligand>
        <name>FMN</name>
        <dbReference type="ChEBI" id="CHEBI:58210"/>
    </ligand>
</feature>
<dbReference type="Gene3D" id="3.40.50.80">
    <property type="entry name" value="Nucleotide-binding domain of ferredoxin-NADP reductase (FNR) module"/>
    <property type="match status" value="1"/>
</dbReference>
<keyword evidence="3" id="KW-0028">Amino-acid biosynthesis</keyword>
<dbReference type="InterPro" id="IPR001094">
    <property type="entry name" value="Flavdoxin-like"/>
</dbReference>
<feature type="binding site" evidence="12">
    <location>
        <position position="551"/>
    </location>
    <ligand>
        <name>NADP(+)</name>
        <dbReference type="ChEBI" id="CHEBI:58349"/>
    </ligand>
</feature>
<feature type="binding site" evidence="12">
    <location>
        <begin position="103"/>
        <end position="106"/>
    </location>
    <ligand>
        <name>FMN</name>
        <dbReference type="ChEBI" id="CHEBI:58210"/>
    </ligand>
</feature>
<dbReference type="InterPro" id="IPR010199">
    <property type="entry name" value="CysJ"/>
</dbReference>
<evidence type="ECO:0000256" key="10">
    <source>
        <dbReference type="ARBA" id="ARBA00023192"/>
    </source>
</evidence>
<dbReference type="InterPro" id="IPR001433">
    <property type="entry name" value="OxRdtase_FAD/NAD-bd"/>
</dbReference>
<dbReference type="GO" id="GO:0005829">
    <property type="term" value="C:cytosol"/>
    <property type="evidence" value="ECO:0007669"/>
    <property type="project" value="TreeGrafter"/>
</dbReference>
<evidence type="ECO:0000313" key="15">
    <source>
        <dbReference type="EMBL" id="SED29625.1"/>
    </source>
</evidence>
<keyword evidence="8" id="KW-0249">Electron transport</keyword>
<comment type="catalytic activity">
    <reaction evidence="11">
        <text>hydrogen sulfide + 3 NADP(+) + 3 H2O = sulfite + 3 NADPH + 4 H(+)</text>
        <dbReference type="Rhea" id="RHEA:13801"/>
        <dbReference type="ChEBI" id="CHEBI:15377"/>
        <dbReference type="ChEBI" id="CHEBI:15378"/>
        <dbReference type="ChEBI" id="CHEBI:17359"/>
        <dbReference type="ChEBI" id="CHEBI:29919"/>
        <dbReference type="ChEBI" id="CHEBI:57783"/>
        <dbReference type="ChEBI" id="CHEBI:58349"/>
        <dbReference type="EC" id="1.8.1.2"/>
    </reaction>
</comment>
<dbReference type="Gene3D" id="3.40.50.360">
    <property type="match status" value="1"/>
</dbReference>
<keyword evidence="2" id="KW-0813">Transport</keyword>
<dbReference type="Pfam" id="PF00667">
    <property type="entry name" value="FAD_binding_1"/>
    <property type="match status" value="1"/>
</dbReference>
<feature type="binding site" evidence="12">
    <location>
        <position position="400"/>
    </location>
    <ligand>
        <name>FAD</name>
        <dbReference type="ChEBI" id="CHEBI:57692"/>
    </ligand>
</feature>
<dbReference type="InterPro" id="IPR017938">
    <property type="entry name" value="Riboflavin_synthase-like_b-brl"/>
</dbReference>
<dbReference type="EC" id="1.8.1.2" evidence="1"/>
<evidence type="ECO:0000256" key="6">
    <source>
        <dbReference type="ARBA" id="ARBA00022827"/>
    </source>
</evidence>
<dbReference type="InterPro" id="IPR017927">
    <property type="entry name" value="FAD-bd_FR_type"/>
</dbReference>
<feature type="binding site" evidence="12">
    <location>
        <begin position="394"/>
        <end position="396"/>
    </location>
    <ligand>
        <name>FAD</name>
        <dbReference type="ChEBI" id="CHEBI:57692"/>
    </ligand>
</feature>
<dbReference type="InterPro" id="IPR023173">
    <property type="entry name" value="NADPH_Cyt_P450_Rdtase_alpha"/>
</dbReference>
<evidence type="ECO:0000256" key="5">
    <source>
        <dbReference type="ARBA" id="ARBA00022643"/>
    </source>
</evidence>
<feature type="binding site" evidence="12">
    <location>
        <begin position="515"/>
        <end position="519"/>
    </location>
    <ligand>
        <name>NADP(+)</name>
        <dbReference type="ChEBI" id="CHEBI:58349"/>
    </ligand>
</feature>
<keyword evidence="9" id="KW-0560">Oxidoreductase</keyword>
<dbReference type="SUPFAM" id="SSF63380">
    <property type="entry name" value="Riboflavin synthase domain-like"/>
    <property type="match status" value="1"/>
</dbReference>
<dbReference type="AlphaFoldDB" id="A0A1H4ZIG4"/>
<evidence type="ECO:0000313" key="16">
    <source>
        <dbReference type="Proteomes" id="UP000183561"/>
    </source>
</evidence>
<dbReference type="Gene3D" id="1.20.990.10">
    <property type="entry name" value="NADPH-cytochrome p450 Reductase, Chain A, domain 3"/>
    <property type="match status" value="1"/>
</dbReference>
<feature type="binding site" evidence="12">
    <location>
        <position position="589"/>
    </location>
    <ligand>
        <name>FAD</name>
        <dbReference type="ChEBI" id="CHEBI:57692"/>
    </ligand>
</feature>
<dbReference type="Pfam" id="PF00175">
    <property type="entry name" value="NAD_binding_1"/>
    <property type="match status" value="1"/>
</dbReference>
<keyword evidence="4" id="KW-0285">Flavoprotein</keyword>
<dbReference type="PANTHER" id="PTHR19384">
    <property type="entry name" value="NITRIC OXIDE SYNTHASE-RELATED"/>
    <property type="match status" value="1"/>
</dbReference>
<dbReference type="NCBIfam" id="NF004859">
    <property type="entry name" value="PRK06214.1"/>
    <property type="match status" value="1"/>
</dbReference>
<dbReference type="GO" id="GO:0004783">
    <property type="term" value="F:sulfite reductase (NADPH) activity"/>
    <property type="evidence" value="ECO:0007669"/>
    <property type="project" value="UniProtKB-EC"/>
</dbReference>
<dbReference type="Gene3D" id="2.40.30.10">
    <property type="entry name" value="Translation factors"/>
    <property type="match status" value="1"/>
</dbReference>
<feature type="domain" description="FAD-binding FR-type" evidence="14">
    <location>
        <begin position="223"/>
        <end position="438"/>
    </location>
</feature>
<feature type="domain" description="Flavodoxin-like" evidence="13">
    <location>
        <begin position="50"/>
        <end position="188"/>
    </location>
</feature>
<dbReference type="PRINTS" id="PR00371">
    <property type="entry name" value="FPNCR"/>
</dbReference>
<dbReference type="PROSITE" id="PS51384">
    <property type="entry name" value="FAD_FR"/>
    <property type="match status" value="1"/>
</dbReference>
<dbReference type="PIRSF" id="PIRSF000207">
    <property type="entry name" value="SiR-FP_CysJ"/>
    <property type="match status" value="1"/>
</dbReference>
<evidence type="ECO:0000256" key="11">
    <source>
        <dbReference type="ARBA" id="ARBA00052219"/>
    </source>
</evidence>
<evidence type="ECO:0000256" key="9">
    <source>
        <dbReference type="ARBA" id="ARBA00023002"/>
    </source>
</evidence>
<dbReference type="InterPro" id="IPR039261">
    <property type="entry name" value="FNR_nucleotide-bd"/>
</dbReference>
<feature type="binding site" evidence="12">
    <location>
        <begin position="509"/>
        <end position="510"/>
    </location>
    <ligand>
        <name>NADP(+)</name>
        <dbReference type="ChEBI" id="CHEBI:58349"/>
    </ligand>
</feature>